<accession>A0A2T7NI64</accession>
<dbReference type="Proteomes" id="UP000245119">
    <property type="component" value="Linkage Group LG12"/>
</dbReference>
<feature type="region of interest" description="Disordered" evidence="1">
    <location>
        <begin position="79"/>
        <end position="111"/>
    </location>
</feature>
<proteinExistence type="predicted"/>
<evidence type="ECO:0000313" key="2">
    <source>
        <dbReference type="EMBL" id="PVD20838.1"/>
    </source>
</evidence>
<reference evidence="2 3" key="1">
    <citation type="submission" date="2018-04" db="EMBL/GenBank/DDBJ databases">
        <title>The genome of golden apple snail Pomacea canaliculata provides insight into stress tolerance and invasive adaptation.</title>
        <authorList>
            <person name="Liu C."/>
            <person name="Liu B."/>
            <person name="Ren Y."/>
            <person name="Zhang Y."/>
            <person name="Wang H."/>
            <person name="Li S."/>
            <person name="Jiang F."/>
            <person name="Yin L."/>
            <person name="Zhang G."/>
            <person name="Qian W."/>
            <person name="Fan W."/>
        </authorList>
    </citation>
    <scope>NUCLEOTIDE SEQUENCE [LARGE SCALE GENOMIC DNA]</scope>
    <source>
        <strain evidence="2">SZHN2017</strain>
        <tissue evidence="2">Muscle</tissue>
    </source>
</reference>
<dbReference type="EMBL" id="PZQS01000012">
    <property type="protein sequence ID" value="PVD20838.1"/>
    <property type="molecule type" value="Genomic_DNA"/>
</dbReference>
<organism evidence="2 3">
    <name type="scientific">Pomacea canaliculata</name>
    <name type="common">Golden apple snail</name>
    <dbReference type="NCBI Taxonomy" id="400727"/>
    <lineage>
        <taxon>Eukaryota</taxon>
        <taxon>Metazoa</taxon>
        <taxon>Spiralia</taxon>
        <taxon>Lophotrochozoa</taxon>
        <taxon>Mollusca</taxon>
        <taxon>Gastropoda</taxon>
        <taxon>Caenogastropoda</taxon>
        <taxon>Architaenioglossa</taxon>
        <taxon>Ampullarioidea</taxon>
        <taxon>Ampullariidae</taxon>
        <taxon>Pomacea</taxon>
    </lineage>
</organism>
<keyword evidence="3" id="KW-1185">Reference proteome</keyword>
<evidence type="ECO:0000313" key="3">
    <source>
        <dbReference type="Proteomes" id="UP000245119"/>
    </source>
</evidence>
<name>A0A2T7NI64_POMCA</name>
<feature type="compositionally biased region" description="Polar residues" evidence="1">
    <location>
        <begin position="50"/>
        <end position="63"/>
    </location>
</feature>
<feature type="region of interest" description="Disordered" evidence="1">
    <location>
        <begin position="27"/>
        <end position="63"/>
    </location>
</feature>
<evidence type="ECO:0000256" key="1">
    <source>
        <dbReference type="SAM" id="MobiDB-lite"/>
    </source>
</evidence>
<protein>
    <submittedName>
        <fullName evidence="2">Uncharacterized protein</fullName>
    </submittedName>
</protein>
<feature type="compositionally biased region" description="Low complexity" evidence="1">
    <location>
        <begin position="40"/>
        <end position="49"/>
    </location>
</feature>
<gene>
    <name evidence="2" type="ORF">C0Q70_18999</name>
</gene>
<sequence>MPYTQVLCHVECRYYYKKEGEVRAAEQRLGTGGESRISGTPAAASSTSTRDVTSPPALTQPTPTLRKVKVLKKPKFDPGKLMELHGDGGTTGTKAAVSKAGEKVDRPKGSGPPVVDRVEVYESVMLCYVKGSGVGRFHGYQMLSCVHAPVYSIR</sequence>
<dbReference type="OrthoDB" id="9834376at2759"/>
<dbReference type="STRING" id="400727.A0A2T7NI64"/>
<dbReference type="AlphaFoldDB" id="A0A2T7NI64"/>
<comment type="caution">
    <text evidence="2">The sequence shown here is derived from an EMBL/GenBank/DDBJ whole genome shotgun (WGS) entry which is preliminary data.</text>
</comment>